<protein>
    <submittedName>
        <fullName evidence="1">Uncharacterized protein</fullName>
    </submittedName>
</protein>
<comment type="caution">
    <text evidence="1">The sequence shown here is derived from an EMBL/GenBank/DDBJ whole genome shotgun (WGS) entry which is preliminary data.</text>
</comment>
<organism evidence="1">
    <name type="scientific">marine sediment metagenome</name>
    <dbReference type="NCBI Taxonomy" id="412755"/>
    <lineage>
        <taxon>unclassified sequences</taxon>
        <taxon>metagenomes</taxon>
        <taxon>ecological metagenomes</taxon>
    </lineage>
</organism>
<evidence type="ECO:0000313" key="1">
    <source>
        <dbReference type="EMBL" id="KKK54572.1"/>
    </source>
</evidence>
<accession>A0A0F8WCK0</accession>
<dbReference type="AlphaFoldDB" id="A0A0F8WCK0"/>
<dbReference type="EMBL" id="LAZR01065929">
    <property type="protein sequence ID" value="KKK54572.1"/>
    <property type="molecule type" value="Genomic_DNA"/>
</dbReference>
<name>A0A0F8WCK0_9ZZZZ</name>
<gene>
    <name evidence="1" type="ORF">LCGC14_3083340</name>
</gene>
<reference evidence="1" key="1">
    <citation type="journal article" date="2015" name="Nature">
        <title>Complex archaea that bridge the gap between prokaryotes and eukaryotes.</title>
        <authorList>
            <person name="Spang A."/>
            <person name="Saw J.H."/>
            <person name="Jorgensen S.L."/>
            <person name="Zaremba-Niedzwiedzka K."/>
            <person name="Martijn J."/>
            <person name="Lind A.E."/>
            <person name="van Eijk R."/>
            <person name="Schleper C."/>
            <person name="Guy L."/>
            <person name="Ettema T.J."/>
        </authorList>
    </citation>
    <scope>NUCLEOTIDE SEQUENCE</scope>
</reference>
<proteinExistence type="predicted"/>
<sequence length="85" mass="9957">MRLTLEEMLEEVRQKLTVKHWNYSFTPHEWFFPGDAAPHNATFKRHCKKLCELGLLEGREGGRWGRSYRVPEAANKGLNDKEVSK</sequence>